<dbReference type="PANTHER" id="PTHR34126:SF1">
    <property type="entry name" value="PEROXISOME BIOGENESIS PROTEIN 22"/>
    <property type="match status" value="1"/>
</dbReference>
<dbReference type="Proteomes" id="UP001489004">
    <property type="component" value="Unassembled WGS sequence"/>
</dbReference>
<dbReference type="EMBL" id="JALJOR010000004">
    <property type="protein sequence ID" value="KAK9817998.1"/>
    <property type="molecule type" value="Genomic_DNA"/>
</dbReference>
<reference evidence="1 2" key="1">
    <citation type="journal article" date="2024" name="Nat. Commun.">
        <title>Phylogenomics reveals the evolutionary origins of lichenization in chlorophyte algae.</title>
        <authorList>
            <person name="Puginier C."/>
            <person name="Libourel C."/>
            <person name="Otte J."/>
            <person name="Skaloud P."/>
            <person name="Haon M."/>
            <person name="Grisel S."/>
            <person name="Petersen M."/>
            <person name="Berrin J.G."/>
            <person name="Delaux P.M."/>
            <person name="Dal Grande F."/>
            <person name="Keller J."/>
        </authorList>
    </citation>
    <scope>NUCLEOTIDE SEQUENCE [LARGE SCALE GENOMIC DNA]</scope>
    <source>
        <strain evidence="1 2">SAG 2043</strain>
    </source>
</reference>
<proteinExistence type="predicted"/>
<dbReference type="AlphaFoldDB" id="A0AAW1Q6Q7"/>
<gene>
    <name evidence="1" type="ORF">WJX72_005563</name>
</gene>
<dbReference type="InterPro" id="IPR037485">
    <property type="entry name" value="PEX22"/>
</dbReference>
<organism evidence="1 2">
    <name type="scientific">[Myrmecia] bisecta</name>
    <dbReference type="NCBI Taxonomy" id="41462"/>
    <lineage>
        <taxon>Eukaryota</taxon>
        <taxon>Viridiplantae</taxon>
        <taxon>Chlorophyta</taxon>
        <taxon>core chlorophytes</taxon>
        <taxon>Trebouxiophyceae</taxon>
        <taxon>Trebouxiales</taxon>
        <taxon>Trebouxiaceae</taxon>
        <taxon>Myrmecia</taxon>
    </lineage>
</organism>
<dbReference type="GO" id="GO:0007031">
    <property type="term" value="P:peroxisome organization"/>
    <property type="evidence" value="ECO:0007669"/>
    <property type="project" value="InterPro"/>
</dbReference>
<comment type="caution">
    <text evidence="1">The sequence shown here is derived from an EMBL/GenBank/DDBJ whole genome shotgun (WGS) entry which is preliminary data.</text>
</comment>
<sequence>MEQALKELRNLTNSLLSRVSAALAEVPAGTLSLTGVLGCVYPDCSRLASAVRTQLGGVRSVTISAPGVLLQEWTPSDLQDAATLRADAAGVVREMSRAANVYIIAHVVDDIGEATVRGALEAGELVGNAPGRIKPHRVLFCSTLEGKVSIVRQLEPELHIDGHAATIEGLKRFMPQLVHVTQPGTAAAGAGSPNVGSAATLASLFGQSSS</sequence>
<evidence type="ECO:0000313" key="1">
    <source>
        <dbReference type="EMBL" id="KAK9817998.1"/>
    </source>
</evidence>
<dbReference type="Pfam" id="PF22978">
    <property type="entry name" value="HAD_Pex22"/>
    <property type="match status" value="1"/>
</dbReference>
<dbReference type="PANTHER" id="PTHR34126">
    <property type="entry name" value="PEROXISOME BIOGENESIS PROTEIN 22"/>
    <property type="match status" value="1"/>
</dbReference>
<evidence type="ECO:0000313" key="2">
    <source>
        <dbReference type="Proteomes" id="UP001489004"/>
    </source>
</evidence>
<name>A0AAW1Q6Q7_9CHLO</name>
<keyword evidence="2" id="KW-1185">Reference proteome</keyword>
<accession>A0AAW1Q6Q7</accession>
<protein>
    <submittedName>
        <fullName evidence="1">Uncharacterized protein</fullName>
    </submittedName>
</protein>